<sequence length="65" mass="7305">MLLEWGVAEADRLRLPSYLEATEQGRPLYERHGFRAVGKLVTDLSKWNGPADADVVLMVRPPSEP</sequence>
<dbReference type="AlphaFoldDB" id="A0A2S4L3J0"/>
<dbReference type="SUPFAM" id="SSF55729">
    <property type="entry name" value="Acyl-CoA N-acyltransferases (Nat)"/>
    <property type="match status" value="1"/>
</dbReference>
<organism evidence="1 2">
    <name type="scientific">Tolypocladium paradoxum</name>
    <dbReference type="NCBI Taxonomy" id="94208"/>
    <lineage>
        <taxon>Eukaryota</taxon>
        <taxon>Fungi</taxon>
        <taxon>Dikarya</taxon>
        <taxon>Ascomycota</taxon>
        <taxon>Pezizomycotina</taxon>
        <taxon>Sordariomycetes</taxon>
        <taxon>Hypocreomycetidae</taxon>
        <taxon>Hypocreales</taxon>
        <taxon>Ophiocordycipitaceae</taxon>
        <taxon>Tolypocladium</taxon>
    </lineage>
</organism>
<accession>A0A2S4L3J0</accession>
<evidence type="ECO:0000313" key="1">
    <source>
        <dbReference type="EMBL" id="POR36994.1"/>
    </source>
</evidence>
<dbReference type="Gene3D" id="3.40.630.30">
    <property type="match status" value="1"/>
</dbReference>
<name>A0A2S4L3J0_9HYPO</name>
<dbReference type="Proteomes" id="UP000237481">
    <property type="component" value="Unassembled WGS sequence"/>
</dbReference>
<proteinExistence type="predicted"/>
<dbReference type="EMBL" id="PKSG01000282">
    <property type="protein sequence ID" value="POR36994.1"/>
    <property type="molecule type" value="Genomic_DNA"/>
</dbReference>
<dbReference type="InterPro" id="IPR016181">
    <property type="entry name" value="Acyl_CoA_acyltransferase"/>
</dbReference>
<gene>
    <name evidence="1" type="ORF">TPAR_02807</name>
</gene>
<evidence type="ECO:0008006" key="3">
    <source>
        <dbReference type="Google" id="ProtNLM"/>
    </source>
</evidence>
<protein>
    <recommendedName>
        <fullName evidence="3">N-acetyltransferase domain-containing protein</fullName>
    </recommendedName>
</protein>
<dbReference type="STRING" id="94208.A0A2S4L3J0"/>
<dbReference type="InterPro" id="IPR052523">
    <property type="entry name" value="Trichothecene_AcTrans"/>
</dbReference>
<dbReference type="PANTHER" id="PTHR42791:SF1">
    <property type="entry name" value="N-ACETYLTRANSFERASE DOMAIN-CONTAINING PROTEIN"/>
    <property type="match status" value="1"/>
</dbReference>
<reference evidence="1 2" key="1">
    <citation type="submission" date="2018-01" db="EMBL/GenBank/DDBJ databases">
        <title>Harnessing the power of phylogenomics to disentangle the directionality and signatures of interkingdom host jumping in the parasitic fungal genus Tolypocladium.</title>
        <authorList>
            <person name="Quandt C.A."/>
            <person name="Patterson W."/>
            <person name="Spatafora J.W."/>
        </authorList>
    </citation>
    <scope>NUCLEOTIDE SEQUENCE [LARGE SCALE GENOMIC DNA]</scope>
    <source>
        <strain evidence="1 2">NRBC 100945</strain>
    </source>
</reference>
<keyword evidence="2" id="KW-1185">Reference proteome</keyword>
<comment type="caution">
    <text evidence="1">The sequence shown here is derived from an EMBL/GenBank/DDBJ whole genome shotgun (WGS) entry which is preliminary data.</text>
</comment>
<dbReference type="PANTHER" id="PTHR42791">
    <property type="entry name" value="GNAT FAMILY ACETYLTRANSFERASE"/>
    <property type="match status" value="1"/>
</dbReference>
<evidence type="ECO:0000313" key="2">
    <source>
        <dbReference type="Proteomes" id="UP000237481"/>
    </source>
</evidence>
<dbReference type="OrthoDB" id="410198at2759"/>